<name>A0A7J0EPK0_9ERIC</name>
<protein>
    <recommendedName>
        <fullName evidence="3">protein geranylgeranyltransferase type II</fullName>
        <ecNumber evidence="3">2.5.1.60</ecNumber>
    </recommendedName>
    <alternativeName>
        <fullName evidence="9">Geranylgeranyl transferase type II subunit beta</fullName>
    </alternativeName>
    <alternativeName>
        <fullName evidence="10">Type II protein geranyl-geranyltransferase subunit beta</fullName>
    </alternativeName>
</protein>
<evidence type="ECO:0000256" key="5">
    <source>
        <dbReference type="ARBA" id="ARBA00022679"/>
    </source>
</evidence>
<evidence type="ECO:0000256" key="3">
    <source>
        <dbReference type="ARBA" id="ARBA00012656"/>
    </source>
</evidence>
<evidence type="ECO:0000259" key="13">
    <source>
        <dbReference type="Pfam" id="PF00432"/>
    </source>
</evidence>
<evidence type="ECO:0000256" key="7">
    <source>
        <dbReference type="ARBA" id="ARBA00022737"/>
    </source>
</evidence>
<dbReference type="EC" id="2.5.1.60" evidence="3"/>
<evidence type="ECO:0000256" key="9">
    <source>
        <dbReference type="ARBA" id="ARBA00030816"/>
    </source>
</evidence>
<dbReference type="Gene3D" id="1.50.10.20">
    <property type="match status" value="1"/>
</dbReference>
<gene>
    <name evidence="14" type="ORF">Acr_06g0003480</name>
</gene>
<keyword evidence="4" id="KW-0637">Prenyltransferase</keyword>
<evidence type="ECO:0000256" key="11">
    <source>
        <dbReference type="ARBA" id="ARBA00047658"/>
    </source>
</evidence>
<evidence type="ECO:0000256" key="4">
    <source>
        <dbReference type="ARBA" id="ARBA00022602"/>
    </source>
</evidence>
<evidence type="ECO:0000256" key="10">
    <source>
        <dbReference type="ARBA" id="ARBA00032766"/>
    </source>
</evidence>
<evidence type="ECO:0000313" key="15">
    <source>
        <dbReference type="Proteomes" id="UP000585474"/>
    </source>
</evidence>
<dbReference type="CDD" id="cd02894">
    <property type="entry name" value="GGTase-II"/>
    <property type="match status" value="1"/>
</dbReference>
<proteinExistence type="inferred from homology"/>
<keyword evidence="15" id="KW-1185">Reference proteome</keyword>
<dbReference type="GO" id="GO:0046872">
    <property type="term" value="F:metal ion binding"/>
    <property type="evidence" value="ECO:0007669"/>
    <property type="project" value="UniProtKB-KW"/>
</dbReference>
<dbReference type="PANTHER" id="PTHR11774:SF11">
    <property type="entry name" value="GERANYLGERANYL TRANSFERASE TYPE-2 SUBUNIT BETA"/>
    <property type="match status" value="1"/>
</dbReference>
<accession>A0A7J0EPK0</accession>
<evidence type="ECO:0000256" key="6">
    <source>
        <dbReference type="ARBA" id="ARBA00022723"/>
    </source>
</evidence>
<evidence type="ECO:0000256" key="12">
    <source>
        <dbReference type="SAM" id="MobiDB-lite"/>
    </source>
</evidence>
<dbReference type="OrthoDB" id="1680862at2759"/>
<sequence length="558" mass="61141">MFNAKSSSGELRAGRARRTLSKWTTFVGESLVLTGAREALPMGNLRRESSELEELRKLSPNGQPSWERAWYSRELGKLYPKGKTSSGEFGELSPNRQPSWGRAWYSQELRKLSPNGKPSSGELETRRAREALSQWTTFVGRAWYSRELGKLSPNKKPSSGELGAGRAREALSQWTTFVGESLVLTGELEKLSSKGKTSSGEHGAGRALSQWTTFVGASLGELGTHEGSGSSLPKKKLRRESSELGEVSPNGQPSWGRAWYSRELGKLSPKGKTLSGELRAGRALSQWTTFVGESLAVSRTHAMQVSLCRVSSIGIPVDLCVLPELRRNCRRGCHVARARFLIDPSLSSGLGHAEPLRFPGIGIQSMASELGMGELEVEKHVNYILSVEKNTDSFESVVMEHLRINGAYWGLTTLDLLEKINSVDSKEVVSWVLKCQHESGGFGGNIGHDPHLLYTLSAIQVLALFDKINELDIDKNEDGSFPGDMWGEVDTRFSYVAICSLALLHRLDKINVDKAVKYIVSCKNLDGGFGCTPGAESHAGQSMLHILLNSVAILDSCF</sequence>
<evidence type="ECO:0000256" key="2">
    <source>
        <dbReference type="ARBA" id="ARBA00010497"/>
    </source>
</evidence>
<keyword evidence="5 14" id="KW-0808">Transferase</keyword>
<organism evidence="14 15">
    <name type="scientific">Actinidia rufa</name>
    <dbReference type="NCBI Taxonomy" id="165716"/>
    <lineage>
        <taxon>Eukaryota</taxon>
        <taxon>Viridiplantae</taxon>
        <taxon>Streptophyta</taxon>
        <taxon>Embryophyta</taxon>
        <taxon>Tracheophyta</taxon>
        <taxon>Spermatophyta</taxon>
        <taxon>Magnoliopsida</taxon>
        <taxon>eudicotyledons</taxon>
        <taxon>Gunneridae</taxon>
        <taxon>Pentapetalae</taxon>
        <taxon>asterids</taxon>
        <taxon>Ericales</taxon>
        <taxon>Actinidiaceae</taxon>
        <taxon>Actinidia</taxon>
    </lineage>
</organism>
<dbReference type="EMBL" id="BJWL01000006">
    <property type="protein sequence ID" value="GFY88408.1"/>
    <property type="molecule type" value="Genomic_DNA"/>
</dbReference>
<evidence type="ECO:0000256" key="1">
    <source>
        <dbReference type="ARBA" id="ARBA00001947"/>
    </source>
</evidence>
<dbReference type="InterPro" id="IPR008930">
    <property type="entry name" value="Terpenoid_cyclase/PrenylTrfase"/>
</dbReference>
<dbReference type="PANTHER" id="PTHR11774">
    <property type="entry name" value="GERANYLGERANYL TRANSFERASE TYPE BETA SUBUNIT"/>
    <property type="match status" value="1"/>
</dbReference>
<keyword evidence="6" id="KW-0479">Metal-binding</keyword>
<dbReference type="InterPro" id="IPR001330">
    <property type="entry name" value="Prenyltrans"/>
</dbReference>
<dbReference type="Proteomes" id="UP000585474">
    <property type="component" value="Unassembled WGS sequence"/>
</dbReference>
<reference evidence="14 15" key="1">
    <citation type="submission" date="2019-07" db="EMBL/GenBank/DDBJ databases">
        <title>De Novo Assembly of kiwifruit Actinidia rufa.</title>
        <authorList>
            <person name="Sugita-Konishi S."/>
            <person name="Sato K."/>
            <person name="Mori E."/>
            <person name="Abe Y."/>
            <person name="Kisaki G."/>
            <person name="Hamano K."/>
            <person name="Suezawa K."/>
            <person name="Otani M."/>
            <person name="Fukuda T."/>
            <person name="Manabe T."/>
            <person name="Gomi K."/>
            <person name="Tabuchi M."/>
            <person name="Akimitsu K."/>
            <person name="Kataoka I."/>
        </authorList>
    </citation>
    <scope>NUCLEOTIDE SEQUENCE [LARGE SCALE GENOMIC DNA]</scope>
    <source>
        <strain evidence="15">cv. Fuchu</strain>
    </source>
</reference>
<comment type="similarity">
    <text evidence="2">Belongs to the protein prenyltransferase subunit beta family.</text>
</comment>
<evidence type="ECO:0000256" key="8">
    <source>
        <dbReference type="ARBA" id="ARBA00022833"/>
    </source>
</evidence>
<comment type="caution">
    <text evidence="14">The sequence shown here is derived from an EMBL/GenBank/DDBJ whole genome shotgun (WGS) entry which is preliminary data.</text>
</comment>
<dbReference type="GO" id="GO:0005968">
    <property type="term" value="C:Rab-protein geranylgeranyltransferase complex"/>
    <property type="evidence" value="ECO:0007669"/>
    <property type="project" value="TreeGrafter"/>
</dbReference>
<keyword evidence="8" id="KW-0862">Zinc</keyword>
<dbReference type="InterPro" id="IPR045089">
    <property type="entry name" value="PGGT1B-like"/>
</dbReference>
<dbReference type="AlphaFoldDB" id="A0A7J0EPK0"/>
<comment type="cofactor">
    <cofactor evidence="1">
        <name>Zn(2+)</name>
        <dbReference type="ChEBI" id="CHEBI:29105"/>
    </cofactor>
</comment>
<dbReference type="InterPro" id="IPR026873">
    <property type="entry name" value="Ptb1"/>
</dbReference>
<feature type="domain" description="Prenyltransferase alpha-alpha toroid" evidence="13">
    <location>
        <begin position="375"/>
        <end position="542"/>
    </location>
</feature>
<feature type="region of interest" description="Disordered" evidence="12">
    <location>
        <begin position="222"/>
        <end position="252"/>
    </location>
</feature>
<dbReference type="GO" id="GO:0004663">
    <property type="term" value="F:Rab geranylgeranyltransferase activity"/>
    <property type="evidence" value="ECO:0007669"/>
    <property type="project" value="UniProtKB-EC"/>
</dbReference>
<dbReference type="SUPFAM" id="SSF48239">
    <property type="entry name" value="Terpenoid cyclases/Protein prenyltransferases"/>
    <property type="match status" value="1"/>
</dbReference>
<dbReference type="Pfam" id="PF00432">
    <property type="entry name" value="Prenyltrans"/>
    <property type="match status" value="1"/>
</dbReference>
<keyword evidence="7" id="KW-0677">Repeat</keyword>
<evidence type="ECO:0000313" key="14">
    <source>
        <dbReference type="EMBL" id="GFY88408.1"/>
    </source>
</evidence>
<comment type="catalytic activity">
    <reaction evidence="11">
        <text>geranylgeranyl diphosphate + L-cysteinyl-[protein] = S-geranylgeranyl-L-cysteinyl-[protein] + diphosphate</text>
        <dbReference type="Rhea" id="RHEA:21240"/>
        <dbReference type="Rhea" id="RHEA-COMP:10131"/>
        <dbReference type="Rhea" id="RHEA-COMP:11537"/>
        <dbReference type="ChEBI" id="CHEBI:29950"/>
        <dbReference type="ChEBI" id="CHEBI:33019"/>
        <dbReference type="ChEBI" id="CHEBI:57533"/>
        <dbReference type="ChEBI" id="CHEBI:86021"/>
        <dbReference type="EC" id="2.5.1.60"/>
    </reaction>
</comment>